<organism evidence="2 3">
    <name type="scientific">Laccaria amethystina LaAM-08-1</name>
    <dbReference type="NCBI Taxonomy" id="1095629"/>
    <lineage>
        <taxon>Eukaryota</taxon>
        <taxon>Fungi</taxon>
        <taxon>Dikarya</taxon>
        <taxon>Basidiomycota</taxon>
        <taxon>Agaricomycotina</taxon>
        <taxon>Agaricomycetes</taxon>
        <taxon>Agaricomycetidae</taxon>
        <taxon>Agaricales</taxon>
        <taxon>Agaricineae</taxon>
        <taxon>Hydnangiaceae</taxon>
        <taxon>Laccaria</taxon>
    </lineage>
</organism>
<dbReference type="AlphaFoldDB" id="A0A0C9YBU0"/>
<proteinExistence type="predicted"/>
<evidence type="ECO:0000313" key="3">
    <source>
        <dbReference type="Proteomes" id="UP000054477"/>
    </source>
</evidence>
<name>A0A0C9YBU0_9AGAR</name>
<dbReference type="Proteomes" id="UP000054477">
    <property type="component" value="Unassembled WGS sequence"/>
</dbReference>
<evidence type="ECO:0000256" key="1">
    <source>
        <dbReference type="SAM" id="MobiDB-lite"/>
    </source>
</evidence>
<protein>
    <submittedName>
        <fullName evidence="2">Uncharacterized protein</fullName>
    </submittedName>
</protein>
<feature type="region of interest" description="Disordered" evidence="1">
    <location>
        <begin position="172"/>
        <end position="207"/>
    </location>
</feature>
<dbReference type="HOGENOM" id="CLU_1250847_0_0_1"/>
<gene>
    <name evidence="2" type="ORF">K443DRAFT_344948</name>
</gene>
<accession>A0A0C9YBU0</accession>
<dbReference type="EMBL" id="KN838559">
    <property type="protein sequence ID" value="KIK05553.1"/>
    <property type="molecule type" value="Genomic_DNA"/>
</dbReference>
<evidence type="ECO:0000313" key="2">
    <source>
        <dbReference type="EMBL" id="KIK05553.1"/>
    </source>
</evidence>
<feature type="compositionally biased region" description="Acidic residues" evidence="1">
    <location>
        <begin position="19"/>
        <end position="34"/>
    </location>
</feature>
<feature type="compositionally biased region" description="Low complexity" evidence="1">
    <location>
        <begin position="59"/>
        <end position="97"/>
    </location>
</feature>
<reference evidence="3" key="2">
    <citation type="submission" date="2015-01" db="EMBL/GenBank/DDBJ databases">
        <title>Evolutionary Origins and Diversification of the Mycorrhizal Mutualists.</title>
        <authorList>
            <consortium name="DOE Joint Genome Institute"/>
            <consortium name="Mycorrhizal Genomics Consortium"/>
            <person name="Kohler A."/>
            <person name="Kuo A."/>
            <person name="Nagy L.G."/>
            <person name="Floudas D."/>
            <person name="Copeland A."/>
            <person name="Barry K.W."/>
            <person name="Cichocki N."/>
            <person name="Veneault-Fourrey C."/>
            <person name="LaButti K."/>
            <person name="Lindquist E.A."/>
            <person name="Lipzen A."/>
            <person name="Lundell T."/>
            <person name="Morin E."/>
            <person name="Murat C."/>
            <person name="Riley R."/>
            <person name="Ohm R."/>
            <person name="Sun H."/>
            <person name="Tunlid A."/>
            <person name="Henrissat B."/>
            <person name="Grigoriev I.V."/>
            <person name="Hibbett D.S."/>
            <person name="Martin F."/>
        </authorList>
    </citation>
    <scope>NUCLEOTIDE SEQUENCE [LARGE SCALE GENOMIC DNA]</scope>
    <source>
        <strain evidence="3">LaAM-08-1</strain>
    </source>
</reference>
<feature type="region of interest" description="Disordered" evidence="1">
    <location>
        <begin position="19"/>
        <end position="115"/>
    </location>
</feature>
<feature type="compositionally biased region" description="Low complexity" evidence="1">
    <location>
        <begin position="193"/>
        <end position="204"/>
    </location>
</feature>
<keyword evidence="3" id="KW-1185">Reference proteome</keyword>
<reference evidence="2 3" key="1">
    <citation type="submission" date="2014-04" db="EMBL/GenBank/DDBJ databases">
        <authorList>
            <consortium name="DOE Joint Genome Institute"/>
            <person name="Kuo A."/>
            <person name="Kohler A."/>
            <person name="Nagy L.G."/>
            <person name="Floudas D."/>
            <person name="Copeland A."/>
            <person name="Barry K.W."/>
            <person name="Cichocki N."/>
            <person name="Veneault-Fourrey C."/>
            <person name="LaButti K."/>
            <person name="Lindquist E.A."/>
            <person name="Lipzen A."/>
            <person name="Lundell T."/>
            <person name="Morin E."/>
            <person name="Murat C."/>
            <person name="Sun H."/>
            <person name="Tunlid A."/>
            <person name="Henrissat B."/>
            <person name="Grigoriev I.V."/>
            <person name="Hibbett D.S."/>
            <person name="Martin F."/>
            <person name="Nordberg H.P."/>
            <person name="Cantor M.N."/>
            <person name="Hua S.X."/>
        </authorList>
    </citation>
    <scope>NUCLEOTIDE SEQUENCE [LARGE SCALE GENOMIC DNA]</scope>
    <source>
        <strain evidence="2 3">LaAM-08-1</strain>
    </source>
</reference>
<sequence length="221" mass="23308">MTTVNSPVYRRRVLEEFVAAEDGESQYQETDDEQDSRGESGAVTWDSEPEEARGRNQQSEAVTVVSSSPSTSDSGLSDSRMTPSSTSSTAASSFAESLVVPPKPQEWNDSSGSAADETVVSEILRKGGAIEKAASVDTVSQIPDGKGTKVAPPSSSSGQSALWRKFKGKHLRSSLDSGTGVRKERSGIGRVFSSSNKNKSSTSSDRTVAGVLSLPTIQLSL</sequence>
<feature type="region of interest" description="Disordered" evidence="1">
    <location>
        <begin position="141"/>
        <end position="160"/>
    </location>
</feature>